<evidence type="ECO:0000256" key="3">
    <source>
        <dbReference type="ARBA" id="ARBA00022900"/>
    </source>
</evidence>
<dbReference type="GO" id="GO:0004867">
    <property type="term" value="F:serine-type endopeptidase inhibitor activity"/>
    <property type="evidence" value="ECO:0007669"/>
    <property type="project" value="UniProtKB-KW"/>
</dbReference>
<dbReference type="InterPro" id="IPR000864">
    <property type="entry name" value="Prot_inh_pot1"/>
</dbReference>
<reference evidence="4 5" key="1">
    <citation type="journal article" date="2018" name="Mol. Plant">
        <title>The genome of Artemisia annua provides insight into the evolution of Asteraceae family and artemisinin biosynthesis.</title>
        <authorList>
            <person name="Shen Q."/>
            <person name="Zhang L."/>
            <person name="Liao Z."/>
            <person name="Wang S."/>
            <person name="Yan T."/>
            <person name="Shi P."/>
            <person name="Liu M."/>
            <person name="Fu X."/>
            <person name="Pan Q."/>
            <person name="Wang Y."/>
            <person name="Lv Z."/>
            <person name="Lu X."/>
            <person name="Zhang F."/>
            <person name="Jiang W."/>
            <person name="Ma Y."/>
            <person name="Chen M."/>
            <person name="Hao X."/>
            <person name="Li L."/>
            <person name="Tang Y."/>
            <person name="Lv G."/>
            <person name="Zhou Y."/>
            <person name="Sun X."/>
            <person name="Brodelius P.E."/>
            <person name="Rose J.K.C."/>
            <person name="Tang K."/>
        </authorList>
    </citation>
    <scope>NUCLEOTIDE SEQUENCE [LARGE SCALE GENOMIC DNA]</scope>
    <source>
        <strain evidence="5">cv. Huhao1</strain>
        <tissue evidence="4">Leaf</tissue>
    </source>
</reference>
<evidence type="ECO:0000256" key="1">
    <source>
        <dbReference type="ARBA" id="ARBA00008210"/>
    </source>
</evidence>
<evidence type="ECO:0000313" key="5">
    <source>
        <dbReference type="Proteomes" id="UP000245207"/>
    </source>
</evidence>
<keyword evidence="2" id="KW-0646">Protease inhibitor</keyword>
<dbReference type="STRING" id="35608.A0A2U1N3Q9"/>
<dbReference type="Proteomes" id="UP000245207">
    <property type="component" value="Unassembled WGS sequence"/>
</dbReference>
<organism evidence="4 5">
    <name type="scientific">Artemisia annua</name>
    <name type="common">Sweet wormwood</name>
    <dbReference type="NCBI Taxonomy" id="35608"/>
    <lineage>
        <taxon>Eukaryota</taxon>
        <taxon>Viridiplantae</taxon>
        <taxon>Streptophyta</taxon>
        <taxon>Embryophyta</taxon>
        <taxon>Tracheophyta</taxon>
        <taxon>Spermatophyta</taxon>
        <taxon>Magnoliopsida</taxon>
        <taxon>eudicotyledons</taxon>
        <taxon>Gunneridae</taxon>
        <taxon>Pentapetalae</taxon>
        <taxon>asterids</taxon>
        <taxon>campanulids</taxon>
        <taxon>Asterales</taxon>
        <taxon>Asteraceae</taxon>
        <taxon>Asteroideae</taxon>
        <taxon>Anthemideae</taxon>
        <taxon>Artemisiinae</taxon>
        <taxon>Artemisia</taxon>
    </lineage>
</organism>
<dbReference type="Gene3D" id="3.30.10.10">
    <property type="entry name" value="Trypsin Inhibitor V, subunit A"/>
    <property type="match status" value="1"/>
</dbReference>
<evidence type="ECO:0000313" key="4">
    <source>
        <dbReference type="EMBL" id="PWA68084.1"/>
    </source>
</evidence>
<dbReference type="Pfam" id="PF00280">
    <property type="entry name" value="potato_inhibit"/>
    <property type="match status" value="1"/>
</dbReference>
<dbReference type="GO" id="GO:0009611">
    <property type="term" value="P:response to wounding"/>
    <property type="evidence" value="ECO:0007669"/>
    <property type="project" value="InterPro"/>
</dbReference>
<dbReference type="SUPFAM" id="SSF54654">
    <property type="entry name" value="CI-2 family of serine protease inhibitors"/>
    <property type="match status" value="1"/>
</dbReference>
<sequence>MPSRCLQVEQGKTSWPELVGKTGECSAITIENENLLVNTIIIQQGTIIPSIYMCNRVLVWVNDEGLTIRTPRIG</sequence>
<dbReference type="AlphaFoldDB" id="A0A2U1N3Q9"/>
<keyword evidence="3" id="KW-0722">Serine protease inhibitor</keyword>
<dbReference type="InterPro" id="IPR036354">
    <property type="entry name" value="Prot_inh_pot1_sf"/>
</dbReference>
<accession>A0A2U1N3Q9</accession>
<dbReference type="OrthoDB" id="10013825at2759"/>
<dbReference type="PANTHER" id="PTHR33091:SF94">
    <property type="entry name" value="PROTEASE INHIBITOR PROTEIN"/>
    <property type="match status" value="1"/>
</dbReference>
<keyword evidence="5" id="KW-1185">Reference proteome</keyword>
<protein>
    <submittedName>
        <fullName evidence="4">Proteinase inhibitor I13</fullName>
    </submittedName>
</protein>
<evidence type="ECO:0000256" key="2">
    <source>
        <dbReference type="ARBA" id="ARBA00022690"/>
    </source>
</evidence>
<gene>
    <name evidence="4" type="ORF">CTI12_AA311530</name>
</gene>
<comment type="caution">
    <text evidence="4">The sequence shown here is derived from an EMBL/GenBank/DDBJ whole genome shotgun (WGS) entry which is preliminary data.</text>
</comment>
<comment type="similarity">
    <text evidence="1">Belongs to the protease inhibitor I13 (potato type I serine protease inhibitor) family.</text>
</comment>
<dbReference type="EMBL" id="PKPP01003709">
    <property type="protein sequence ID" value="PWA68084.1"/>
    <property type="molecule type" value="Genomic_DNA"/>
</dbReference>
<name>A0A2U1N3Q9_ARTAN</name>
<dbReference type="PANTHER" id="PTHR33091">
    <property type="entry name" value="PROTEIN, PUTATIVE, EXPRESSED-RELATED"/>
    <property type="match status" value="1"/>
</dbReference>
<proteinExistence type="inferred from homology"/>